<sequence>MFEKSVSANGPVKKRAYVAGTTGSAVPASPGRRQKSRGPAQRATNGIISLSSDVYAHPRRRRRPTPAISFHAWPD</sequence>
<evidence type="ECO:0000313" key="3">
    <source>
        <dbReference type="Proteomes" id="UP000299102"/>
    </source>
</evidence>
<gene>
    <name evidence="2" type="ORF">EVAR_37704_1</name>
</gene>
<dbReference type="EMBL" id="BGZK01000946">
    <property type="protein sequence ID" value="GBP66056.1"/>
    <property type="molecule type" value="Genomic_DNA"/>
</dbReference>
<name>A0A4C1XQ42_EUMVA</name>
<accession>A0A4C1XQ42</accession>
<protein>
    <submittedName>
        <fullName evidence="2">Uncharacterized protein</fullName>
    </submittedName>
</protein>
<keyword evidence="3" id="KW-1185">Reference proteome</keyword>
<feature type="region of interest" description="Disordered" evidence="1">
    <location>
        <begin position="1"/>
        <end position="75"/>
    </location>
</feature>
<evidence type="ECO:0000313" key="2">
    <source>
        <dbReference type="EMBL" id="GBP66056.1"/>
    </source>
</evidence>
<organism evidence="2 3">
    <name type="scientific">Eumeta variegata</name>
    <name type="common">Bagworm moth</name>
    <name type="synonym">Eumeta japonica</name>
    <dbReference type="NCBI Taxonomy" id="151549"/>
    <lineage>
        <taxon>Eukaryota</taxon>
        <taxon>Metazoa</taxon>
        <taxon>Ecdysozoa</taxon>
        <taxon>Arthropoda</taxon>
        <taxon>Hexapoda</taxon>
        <taxon>Insecta</taxon>
        <taxon>Pterygota</taxon>
        <taxon>Neoptera</taxon>
        <taxon>Endopterygota</taxon>
        <taxon>Lepidoptera</taxon>
        <taxon>Glossata</taxon>
        <taxon>Ditrysia</taxon>
        <taxon>Tineoidea</taxon>
        <taxon>Psychidae</taxon>
        <taxon>Oiketicinae</taxon>
        <taxon>Eumeta</taxon>
    </lineage>
</organism>
<dbReference type="AlphaFoldDB" id="A0A4C1XQ42"/>
<dbReference type="Proteomes" id="UP000299102">
    <property type="component" value="Unassembled WGS sequence"/>
</dbReference>
<reference evidence="2 3" key="1">
    <citation type="journal article" date="2019" name="Commun. Biol.">
        <title>The bagworm genome reveals a unique fibroin gene that provides high tensile strength.</title>
        <authorList>
            <person name="Kono N."/>
            <person name="Nakamura H."/>
            <person name="Ohtoshi R."/>
            <person name="Tomita M."/>
            <person name="Numata K."/>
            <person name="Arakawa K."/>
        </authorList>
    </citation>
    <scope>NUCLEOTIDE SEQUENCE [LARGE SCALE GENOMIC DNA]</scope>
</reference>
<proteinExistence type="predicted"/>
<evidence type="ECO:0000256" key="1">
    <source>
        <dbReference type="SAM" id="MobiDB-lite"/>
    </source>
</evidence>
<feature type="compositionally biased region" description="Polar residues" evidence="1">
    <location>
        <begin position="42"/>
        <end position="52"/>
    </location>
</feature>
<comment type="caution">
    <text evidence="2">The sequence shown here is derived from an EMBL/GenBank/DDBJ whole genome shotgun (WGS) entry which is preliminary data.</text>
</comment>